<sequence>MSFLIAYIQYIYPKLIIIWHYLHYRVYFLQILLFASEKHLSTYRVSSKSFDKIAAYLSSLIIEFEYSNFNMISRRKINVQVKGNEAILV</sequence>
<evidence type="ECO:0000313" key="1">
    <source>
        <dbReference type="EMBL" id="CAG9311182.1"/>
    </source>
</evidence>
<dbReference type="EMBL" id="CAJZBQ010000004">
    <property type="protein sequence ID" value="CAG9311182.1"/>
    <property type="molecule type" value="Genomic_DNA"/>
</dbReference>
<gene>
    <name evidence="1" type="ORF">BSTOLATCC_MIC3474</name>
</gene>
<keyword evidence="2" id="KW-1185">Reference proteome</keyword>
<comment type="caution">
    <text evidence="1">The sequence shown here is derived from an EMBL/GenBank/DDBJ whole genome shotgun (WGS) entry which is preliminary data.</text>
</comment>
<dbReference type="AlphaFoldDB" id="A0AAU9ID11"/>
<organism evidence="1 2">
    <name type="scientific">Blepharisma stoltei</name>
    <dbReference type="NCBI Taxonomy" id="1481888"/>
    <lineage>
        <taxon>Eukaryota</taxon>
        <taxon>Sar</taxon>
        <taxon>Alveolata</taxon>
        <taxon>Ciliophora</taxon>
        <taxon>Postciliodesmatophora</taxon>
        <taxon>Heterotrichea</taxon>
        <taxon>Heterotrichida</taxon>
        <taxon>Blepharismidae</taxon>
        <taxon>Blepharisma</taxon>
    </lineage>
</organism>
<name>A0AAU9ID11_9CILI</name>
<reference evidence="1" key="1">
    <citation type="submission" date="2021-09" db="EMBL/GenBank/DDBJ databases">
        <authorList>
            <consortium name="AG Swart"/>
            <person name="Singh M."/>
            <person name="Singh A."/>
            <person name="Seah K."/>
            <person name="Emmerich C."/>
        </authorList>
    </citation>
    <scope>NUCLEOTIDE SEQUENCE</scope>
    <source>
        <strain evidence="1">ATCC30299</strain>
    </source>
</reference>
<accession>A0AAU9ID11</accession>
<proteinExistence type="predicted"/>
<evidence type="ECO:0000313" key="2">
    <source>
        <dbReference type="Proteomes" id="UP001162131"/>
    </source>
</evidence>
<dbReference type="Proteomes" id="UP001162131">
    <property type="component" value="Unassembled WGS sequence"/>
</dbReference>
<protein>
    <submittedName>
        <fullName evidence="1">Uncharacterized protein</fullName>
    </submittedName>
</protein>